<sequence length="88" mass="9985">MKRQFPSPKVVFISKDMGESEWKRSIQSWGISDLGNHLRLDPDTELAKIITEPSIPRGIVIDKQGRIVTIDADEPNSTELNKLIENLQ</sequence>
<dbReference type="AlphaFoldDB" id="A0A316A7A5"/>
<organism evidence="1 2">
    <name type="scientific">Dyadobacter jejuensis</name>
    <dbReference type="NCBI Taxonomy" id="1082580"/>
    <lineage>
        <taxon>Bacteria</taxon>
        <taxon>Pseudomonadati</taxon>
        <taxon>Bacteroidota</taxon>
        <taxon>Cytophagia</taxon>
        <taxon>Cytophagales</taxon>
        <taxon>Spirosomataceae</taxon>
        <taxon>Dyadobacter</taxon>
    </lineage>
</organism>
<dbReference type="Proteomes" id="UP000245880">
    <property type="component" value="Unassembled WGS sequence"/>
</dbReference>
<evidence type="ECO:0000313" key="1">
    <source>
        <dbReference type="EMBL" id="PWJ53098.1"/>
    </source>
</evidence>
<dbReference type="InterPro" id="IPR036249">
    <property type="entry name" value="Thioredoxin-like_sf"/>
</dbReference>
<dbReference type="EMBL" id="QGDT01000026">
    <property type="protein sequence ID" value="PWJ53098.1"/>
    <property type="molecule type" value="Genomic_DNA"/>
</dbReference>
<evidence type="ECO:0000313" key="2">
    <source>
        <dbReference type="Proteomes" id="UP000245880"/>
    </source>
</evidence>
<protein>
    <recommendedName>
        <fullName evidence="3">Thioredoxin-like protein</fullName>
    </recommendedName>
</protein>
<proteinExistence type="predicted"/>
<dbReference type="OrthoDB" id="6399635at2"/>
<dbReference type="SUPFAM" id="SSF52833">
    <property type="entry name" value="Thioredoxin-like"/>
    <property type="match status" value="1"/>
</dbReference>
<gene>
    <name evidence="1" type="ORF">CLV98_1267</name>
</gene>
<name>A0A316A7A5_9BACT</name>
<evidence type="ECO:0008006" key="3">
    <source>
        <dbReference type="Google" id="ProtNLM"/>
    </source>
</evidence>
<accession>A0A316A7A5</accession>
<reference evidence="1 2" key="1">
    <citation type="submission" date="2018-03" db="EMBL/GenBank/DDBJ databases">
        <title>Genomic Encyclopedia of Archaeal and Bacterial Type Strains, Phase II (KMG-II): from individual species to whole genera.</title>
        <authorList>
            <person name="Goeker M."/>
        </authorList>
    </citation>
    <scope>NUCLEOTIDE SEQUENCE [LARGE SCALE GENOMIC DNA]</scope>
    <source>
        <strain evidence="1 2">DSM 100346</strain>
    </source>
</reference>
<keyword evidence="2" id="KW-1185">Reference proteome</keyword>
<dbReference type="Gene3D" id="3.40.30.10">
    <property type="entry name" value="Glutaredoxin"/>
    <property type="match status" value="1"/>
</dbReference>
<comment type="caution">
    <text evidence="1">The sequence shown here is derived from an EMBL/GenBank/DDBJ whole genome shotgun (WGS) entry which is preliminary data.</text>
</comment>
<dbReference type="RefSeq" id="WP_146202337.1">
    <property type="nucleotide sequence ID" value="NZ_QGDT01000026.1"/>
</dbReference>